<organism evidence="2 3">
    <name type="scientific">Rodentibacter pneumotropicus</name>
    <dbReference type="NCBI Taxonomy" id="758"/>
    <lineage>
        <taxon>Bacteria</taxon>
        <taxon>Pseudomonadati</taxon>
        <taxon>Pseudomonadota</taxon>
        <taxon>Gammaproteobacteria</taxon>
        <taxon>Pasteurellales</taxon>
        <taxon>Pasteurellaceae</taxon>
        <taxon>Rodentibacter</taxon>
    </lineage>
</organism>
<evidence type="ECO:0000313" key="2">
    <source>
        <dbReference type="EMBL" id="VEH68649.1"/>
    </source>
</evidence>
<accession>A0A3S4VGT0</accession>
<dbReference type="Gene3D" id="1.10.3500.10">
    <property type="entry name" value="Tex N-terminal region-like"/>
    <property type="match status" value="1"/>
</dbReference>
<evidence type="ECO:0000259" key="1">
    <source>
        <dbReference type="Pfam" id="PF22706"/>
    </source>
</evidence>
<dbReference type="SUPFAM" id="SSF158832">
    <property type="entry name" value="Tex N-terminal region-like"/>
    <property type="match status" value="1"/>
</dbReference>
<dbReference type="InterPro" id="IPR023323">
    <property type="entry name" value="Tex-like_dom_sf"/>
</dbReference>
<name>A0A3S4VGT0_9PAST</name>
<reference evidence="2 3" key="1">
    <citation type="submission" date="2018-12" db="EMBL/GenBank/DDBJ databases">
        <authorList>
            <consortium name="Pathogen Informatics"/>
        </authorList>
    </citation>
    <scope>NUCLEOTIDE SEQUENCE [LARGE SCALE GENOMIC DNA]</scope>
    <source>
        <strain evidence="2 3">NCTC8284</strain>
    </source>
</reference>
<dbReference type="KEGG" id="rpne:NCTC8284_03888"/>
<dbReference type="EMBL" id="LR134405">
    <property type="protein sequence ID" value="VEH68649.1"/>
    <property type="molecule type" value="Genomic_DNA"/>
</dbReference>
<proteinExistence type="predicted"/>
<sequence length="122" mass="13681">MPSHRALAMFRGRNEGVLQLTLNADSDAEEGARHSYCEEIIREHLGVRLNGLPADKWREQVIAWTWKIKVSLHLETELMSALREKAEEEAIDVFARNLTALLMAAPAGSKILWGLTRGYAPA</sequence>
<feature type="domain" description="Tex-like central region" evidence="1">
    <location>
        <begin position="1"/>
        <end position="94"/>
    </location>
</feature>
<dbReference type="Proteomes" id="UP000278733">
    <property type="component" value="Chromosome"/>
</dbReference>
<gene>
    <name evidence="2" type="primary">tex_3</name>
    <name evidence="2" type="ORF">NCTC8284_03888</name>
</gene>
<protein>
    <submittedName>
        <fullName evidence="2">YhgF like protein</fullName>
    </submittedName>
</protein>
<dbReference type="InterPro" id="IPR055179">
    <property type="entry name" value="Tex-like_central_region"/>
</dbReference>
<dbReference type="AlphaFoldDB" id="A0A3S4VGT0"/>
<dbReference type="Pfam" id="PF22706">
    <property type="entry name" value="Tex_central_region"/>
    <property type="match status" value="1"/>
</dbReference>
<evidence type="ECO:0000313" key="3">
    <source>
        <dbReference type="Proteomes" id="UP000278733"/>
    </source>
</evidence>